<accession>A0ABM9SJQ7</accession>
<dbReference type="Proteomes" id="UP000041601">
    <property type="component" value="Unassembled WGS sequence"/>
</dbReference>
<gene>
    <name evidence="1" type="ORF">ERS137959_04653</name>
</gene>
<evidence type="ECO:0000313" key="2">
    <source>
        <dbReference type="Proteomes" id="UP000041601"/>
    </source>
</evidence>
<comment type="caution">
    <text evidence="1">The sequence shown here is derived from an EMBL/GenBank/DDBJ whole genome shotgun (WGS) entry which is preliminary data.</text>
</comment>
<reference evidence="1 2" key="1">
    <citation type="submission" date="2015-03" db="EMBL/GenBank/DDBJ databases">
        <authorList>
            <consortium name="Pathogen Informatics"/>
            <person name="Murphy D."/>
        </authorList>
    </citation>
    <scope>NUCLEOTIDE SEQUENCE [LARGE SCALE GENOMIC DNA]</scope>
    <source>
        <strain evidence="1 2">IP05342</strain>
    </source>
</reference>
<dbReference type="EMBL" id="CPXJ01000137">
    <property type="protein sequence ID" value="CNE80115.1"/>
    <property type="molecule type" value="Genomic_DNA"/>
</dbReference>
<protein>
    <submittedName>
        <fullName evidence="1">Phage protein</fullName>
    </submittedName>
</protein>
<organism evidence="1 2">
    <name type="scientific">Yersinia enterocolitica</name>
    <dbReference type="NCBI Taxonomy" id="630"/>
    <lineage>
        <taxon>Bacteria</taxon>
        <taxon>Pseudomonadati</taxon>
        <taxon>Pseudomonadota</taxon>
        <taxon>Gammaproteobacteria</taxon>
        <taxon>Enterobacterales</taxon>
        <taxon>Yersiniaceae</taxon>
        <taxon>Yersinia</taxon>
    </lineage>
</organism>
<sequence length="68" mass="7768">MKFEELPREVQLIAAQTLSNRLSTLGAGVKERTEPVKTLAREVREAFIEMYFQPESASVQNDNGQERE</sequence>
<name>A0ABM9SJQ7_YEREN</name>
<proteinExistence type="predicted"/>
<evidence type="ECO:0000313" key="1">
    <source>
        <dbReference type="EMBL" id="CNE80115.1"/>
    </source>
</evidence>
<keyword evidence="2" id="KW-1185">Reference proteome</keyword>